<accession>A0A4Z2GAI5</accession>
<dbReference type="AlphaFoldDB" id="A0A4Z2GAI5"/>
<evidence type="ECO:0000313" key="2">
    <source>
        <dbReference type="Proteomes" id="UP000314294"/>
    </source>
</evidence>
<dbReference type="Proteomes" id="UP000314294">
    <property type="component" value="Unassembled WGS sequence"/>
</dbReference>
<organism evidence="1 2">
    <name type="scientific">Liparis tanakae</name>
    <name type="common">Tanaka's snailfish</name>
    <dbReference type="NCBI Taxonomy" id="230148"/>
    <lineage>
        <taxon>Eukaryota</taxon>
        <taxon>Metazoa</taxon>
        <taxon>Chordata</taxon>
        <taxon>Craniata</taxon>
        <taxon>Vertebrata</taxon>
        <taxon>Euteleostomi</taxon>
        <taxon>Actinopterygii</taxon>
        <taxon>Neopterygii</taxon>
        <taxon>Teleostei</taxon>
        <taxon>Neoteleostei</taxon>
        <taxon>Acanthomorphata</taxon>
        <taxon>Eupercaria</taxon>
        <taxon>Perciformes</taxon>
        <taxon>Cottioidei</taxon>
        <taxon>Cottales</taxon>
        <taxon>Liparidae</taxon>
        <taxon>Liparis</taxon>
    </lineage>
</organism>
<proteinExistence type="predicted"/>
<gene>
    <name evidence="1" type="ORF">EYF80_040247</name>
</gene>
<dbReference type="EMBL" id="SRLO01000650">
    <property type="protein sequence ID" value="TNN49572.1"/>
    <property type="molecule type" value="Genomic_DNA"/>
</dbReference>
<comment type="caution">
    <text evidence="1">The sequence shown here is derived from an EMBL/GenBank/DDBJ whole genome shotgun (WGS) entry which is preliminary data.</text>
</comment>
<name>A0A4Z2GAI5_9TELE</name>
<evidence type="ECO:0000313" key="1">
    <source>
        <dbReference type="EMBL" id="TNN49572.1"/>
    </source>
</evidence>
<protein>
    <submittedName>
        <fullName evidence="1">Uncharacterized protein</fullName>
    </submittedName>
</protein>
<reference evidence="1 2" key="1">
    <citation type="submission" date="2019-03" db="EMBL/GenBank/DDBJ databases">
        <title>First draft genome of Liparis tanakae, snailfish: a comprehensive survey of snailfish specific genes.</title>
        <authorList>
            <person name="Kim W."/>
            <person name="Song I."/>
            <person name="Jeong J.-H."/>
            <person name="Kim D."/>
            <person name="Kim S."/>
            <person name="Ryu S."/>
            <person name="Song J.Y."/>
            <person name="Lee S.K."/>
        </authorList>
    </citation>
    <scope>NUCLEOTIDE SEQUENCE [LARGE SCALE GENOMIC DNA]</scope>
    <source>
        <tissue evidence="1">Muscle</tissue>
    </source>
</reference>
<keyword evidence="2" id="KW-1185">Reference proteome</keyword>
<sequence length="74" mass="8559">MKRDPLVVALKKLKVSNNCNNAILFNQPENPRALQLCIEDKKERTRMGNVLPPESEEALLATVSRREWERGWRG</sequence>